<dbReference type="PANTHER" id="PTHR22916:SF3">
    <property type="entry name" value="UDP-GLCNAC:BETAGAL BETA-1,3-N-ACETYLGLUCOSAMINYLTRANSFERASE-LIKE PROTEIN 1"/>
    <property type="match status" value="1"/>
</dbReference>
<dbReference type="CDD" id="cd00761">
    <property type="entry name" value="Glyco_tranf_GTA_type"/>
    <property type="match status" value="1"/>
</dbReference>
<evidence type="ECO:0000259" key="1">
    <source>
        <dbReference type="Pfam" id="PF00535"/>
    </source>
</evidence>
<dbReference type="RefSeq" id="WP_219445068.1">
    <property type="nucleotide sequence ID" value="NZ_JAHXCV010000003.1"/>
</dbReference>
<proteinExistence type="predicted"/>
<organism evidence="2 3">
    <name type="scientific">Prevotella histicola</name>
    <dbReference type="NCBI Taxonomy" id="470565"/>
    <lineage>
        <taxon>Bacteria</taxon>
        <taxon>Pseudomonadati</taxon>
        <taxon>Bacteroidota</taxon>
        <taxon>Bacteroidia</taxon>
        <taxon>Bacteroidales</taxon>
        <taxon>Prevotellaceae</taxon>
        <taxon>Prevotella</taxon>
    </lineage>
</organism>
<dbReference type="AlphaFoldDB" id="A0A930HWA1"/>
<accession>A0A930HWA1</accession>
<feature type="domain" description="Glycosyltransferase 2-like" evidence="1">
    <location>
        <begin position="5"/>
        <end position="153"/>
    </location>
</feature>
<protein>
    <submittedName>
        <fullName evidence="2">Glycosyltransferase family 2 protein</fullName>
    </submittedName>
</protein>
<comment type="caution">
    <text evidence="2">The sequence shown here is derived from an EMBL/GenBank/DDBJ whole genome shotgun (WGS) entry which is preliminary data.</text>
</comment>
<evidence type="ECO:0000313" key="3">
    <source>
        <dbReference type="Proteomes" id="UP000757461"/>
    </source>
</evidence>
<gene>
    <name evidence="2" type="ORF">HXN33_00525</name>
</gene>
<dbReference type="GO" id="GO:0016758">
    <property type="term" value="F:hexosyltransferase activity"/>
    <property type="evidence" value="ECO:0007669"/>
    <property type="project" value="UniProtKB-ARBA"/>
</dbReference>
<name>A0A930HWA1_9BACT</name>
<dbReference type="InterPro" id="IPR001173">
    <property type="entry name" value="Glyco_trans_2-like"/>
</dbReference>
<dbReference type="PANTHER" id="PTHR22916">
    <property type="entry name" value="GLYCOSYLTRANSFERASE"/>
    <property type="match status" value="1"/>
</dbReference>
<dbReference type="EMBL" id="JABZSQ010000004">
    <property type="protein sequence ID" value="MBF1414036.1"/>
    <property type="molecule type" value="Genomic_DNA"/>
</dbReference>
<evidence type="ECO:0000313" key="2">
    <source>
        <dbReference type="EMBL" id="MBF1414036.1"/>
    </source>
</evidence>
<dbReference type="Proteomes" id="UP000757461">
    <property type="component" value="Unassembled WGS sequence"/>
</dbReference>
<sequence>MTKVSVLVAVYNTADYLPQCLDSLLAQTMTDIEVLCVDDGSTDASPAILQQYAERDQRIKPTFLKENTGLAHARNVALRQATGEYVCFVDSDDWLATDALEKVYDTFEDGVDTVLFRVVLHFTDGREQEYEMKPFETLTGEEAFKESLTWKIHGVYAVRRELHQLYPYDETLKAYSDENVTHIHYLRSRIVKQCDGTYFYRQHGDSVTHHASVRRFDSLLAKELLRNQLINIGASSDVIRRYENVRWLNLVGLYFFYYLHREELSMADRLYGKEIMKHVWQSIDICLLDNNIRRKFGYIPFRCSWKLFCMQEELYFWLRGCFNKNIEQKV</sequence>
<reference evidence="2" key="1">
    <citation type="submission" date="2020-04" db="EMBL/GenBank/DDBJ databases">
        <title>Deep metagenomics examines the oral microbiome during advanced dental caries in children, revealing novel taxa and co-occurrences with host molecules.</title>
        <authorList>
            <person name="Baker J.L."/>
            <person name="Morton J.T."/>
            <person name="Dinis M."/>
            <person name="Alvarez R."/>
            <person name="Tran N.C."/>
            <person name="Knight R."/>
            <person name="Edlund A."/>
        </authorList>
    </citation>
    <scope>NUCLEOTIDE SEQUENCE</scope>
    <source>
        <strain evidence="2">JCVI_25_bin.9</strain>
    </source>
</reference>
<dbReference type="Pfam" id="PF00535">
    <property type="entry name" value="Glycos_transf_2"/>
    <property type="match status" value="1"/>
</dbReference>